<evidence type="ECO:0000313" key="2">
    <source>
        <dbReference type="Proteomes" id="UP001164929"/>
    </source>
</evidence>
<organism evidence="1 2">
    <name type="scientific">Populus alba x Populus x berolinensis</name>
    <dbReference type="NCBI Taxonomy" id="444605"/>
    <lineage>
        <taxon>Eukaryota</taxon>
        <taxon>Viridiplantae</taxon>
        <taxon>Streptophyta</taxon>
        <taxon>Embryophyta</taxon>
        <taxon>Tracheophyta</taxon>
        <taxon>Spermatophyta</taxon>
        <taxon>Magnoliopsida</taxon>
        <taxon>eudicotyledons</taxon>
        <taxon>Gunneridae</taxon>
        <taxon>Pentapetalae</taxon>
        <taxon>rosids</taxon>
        <taxon>fabids</taxon>
        <taxon>Malpighiales</taxon>
        <taxon>Salicaceae</taxon>
        <taxon>Saliceae</taxon>
        <taxon>Populus</taxon>
    </lineage>
</organism>
<sequence length="37" mass="4396">MTKGTEFCLFFESQMFLPRHHCLSLFSELQPIPIPRN</sequence>
<name>A0AAD6QRH8_9ROSI</name>
<dbReference type="Proteomes" id="UP001164929">
    <property type="component" value="Chromosome 6"/>
</dbReference>
<protein>
    <submittedName>
        <fullName evidence="1">Uncharacterized protein</fullName>
    </submittedName>
</protein>
<dbReference type="AlphaFoldDB" id="A0AAD6QRH8"/>
<proteinExistence type="predicted"/>
<accession>A0AAD6QRH8</accession>
<evidence type="ECO:0000313" key="1">
    <source>
        <dbReference type="EMBL" id="KAJ6995139.1"/>
    </source>
</evidence>
<comment type="caution">
    <text evidence="1">The sequence shown here is derived from an EMBL/GenBank/DDBJ whole genome shotgun (WGS) entry which is preliminary data.</text>
</comment>
<reference evidence="1" key="1">
    <citation type="journal article" date="2023" name="Mol. Ecol. Resour.">
        <title>Chromosome-level genome assembly of a triploid poplar Populus alba 'Berolinensis'.</title>
        <authorList>
            <person name="Chen S."/>
            <person name="Yu Y."/>
            <person name="Wang X."/>
            <person name="Wang S."/>
            <person name="Zhang T."/>
            <person name="Zhou Y."/>
            <person name="He R."/>
            <person name="Meng N."/>
            <person name="Wang Y."/>
            <person name="Liu W."/>
            <person name="Liu Z."/>
            <person name="Liu J."/>
            <person name="Guo Q."/>
            <person name="Huang H."/>
            <person name="Sederoff R.R."/>
            <person name="Wang G."/>
            <person name="Qu G."/>
            <person name="Chen S."/>
        </authorList>
    </citation>
    <scope>NUCLEOTIDE SEQUENCE</scope>
    <source>
        <strain evidence="1">SC-2020</strain>
    </source>
</reference>
<dbReference type="EMBL" id="JAQIZT010000006">
    <property type="protein sequence ID" value="KAJ6995139.1"/>
    <property type="molecule type" value="Genomic_DNA"/>
</dbReference>
<keyword evidence="2" id="KW-1185">Reference proteome</keyword>
<gene>
    <name evidence="1" type="ORF">NC653_017811</name>
</gene>